<evidence type="ECO:0000313" key="3">
    <source>
        <dbReference type="Proteomes" id="UP001589608"/>
    </source>
</evidence>
<dbReference type="CDD" id="cd02042">
    <property type="entry name" value="ParAB_family"/>
    <property type="match status" value="1"/>
</dbReference>
<gene>
    <name evidence="2" type="ORF">ACFFTR_03485</name>
</gene>
<dbReference type="SUPFAM" id="SSF52540">
    <property type="entry name" value="P-loop containing nucleoside triphosphate hydrolases"/>
    <property type="match status" value="1"/>
</dbReference>
<proteinExistence type="predicted"/>
<accession>A0ABV5LZW3</accession>
<dbReference type="PANTHER" id="PTHR13696:SF99">
    <property type="entry name" value="COBYRINIC ACID AC-DIAMIDE SYNTHASE"/>
    <property type="match status" value="1"/>
</dbReference>
<organism evidence="2 3">
    <name type="scientific">Dactylosporangium vinaceum</name>
    <dbReference type="NCBI Taxonomy" id="53362"/>
    <lineage>
        <taxon>Bacteria</taxon>
        <taxon>Bacillati</taxon>
        <taxon>Actinomycetota</taxon>
        <taxon>Actinomycetes</taxon>
        <taxon>Micromonosporales</taxon>
        <taxon>Micromonosporaceae</taxon>
        <taxon>Dactylosporangium</taxon>
    </lineage>
</organism>
<name>A0ABV5LZW3_9ACTN</name>
<sequence length="306" mass="33546">MRIVAVVNNKGGVGKTTVTANLGAGLAARGQKVLMIDLDPQASLTKSFFTVEESQAYLNSLQTIGAWFRASDKHRAQVLADIVFSPARCNSLVNKHGGWLDLVPSDPMIVNSESLIPGAVDGTGNIRPAKFVGLHRRLADDLTDPMFSKYDVVLVDCAPAFSLTTKMAAIASDMIVMPARPDYLSTEAIQVMGQHLLDLTRDFNHHRKAAPDEAPEMRMPRVAVLFTMVQWYSGRPIDVHAQYINEVATLGVPVFQTLVRDRNREYAAAGRYGVPTILAGGVPPEVRTNLQDCVDELLTFFERLNP</sequence>
<dbReference type="Proteomes" id="UP001589608">
    <property type="component" value="Unassembled WGS sequence"/>
</dbReference>
<dbReference type="Pfam" id="PF13614">
    <property type="entry name" value="AAA_31"/>
    <property type="match status" value="1"/>
</dbReference>
<keyword evidence="3" id="KW-1185">Reference proteome</keyword>
<feature type="domain" description="AAA" evidence="1">
    <location>
        <begin position="1"/>
        <end position="204"/>
    </location>
</feature>
<comment type="caution">
    <text evidence="2">The sequence shown here is derived from an EMBL/GenBank/DDBJ whole genome shotgun (WGS) entry which is preliminary data.</text>
</comment>
<dbReference type="RefSeq" id="WP_223095330.1">
    <property type="nucleotide sequence ID" value="NZ_CP061913.1"/>
</dbReference>
<dbReference type="InterPro" id="IPR025669">
    <property type="entry name" value="AAA_dom"/>
</dbReference>
<reference evidence="2 3" key="1">
    <citation type="submission" date="2024-09" db="EMBL/GenBank/DDBJ databases">
        <authorList>
            <person name="Sun Q."/>
            <person name="Mori K."/>
        </authorList>
    </citation>
    <scope>NUCLEOTIDE SEQUENCE [LARGE SCALE GENOMIC DNA]</scope>
    <source>
        <strain evidence="2 3">JCM 3307</strain>
    </source>
</reference>
<dbReference type="Gene3D" id="3.40.50.300">
    <property type="entry name" value="P-loop containing nucleotide triphosphate hydrolases"/>
    <property type="match status" value="1"/>
</dbReference>
<dbReference type="InterPro" id="IPR027417">
    <property type="entry name" value="P-loop_NTPase"/>
</dbReference>
<dbReference type="PANTHER" id="PTHR13696">
    <property type="entry name" value="P-LOOP CONTAINING NUCLEOSIDE TRIPHOSPHATE HYDROLASE"/>
    <property type="match status" value="1"/>
</dbReference>
<dbReference type="InterPro" id="IPR050678">
    <property type="entry name" value="DNA_Partitioning_ATPase"/>
</dbReference>
<evidence type="ECO:0000259" key="1">
    <source>
        <dbReference type="Pfam" id="PF13614"/>
    </source>
</evidence>
<dbReference type="EMBL" id="JBHMCA010000012">
    <property type="protein sequence ID" value="MFB9442150.1"/>
    <property type="molecule type" value="Genomic_DNA"/>
</dbReference>
<evidence type="ECO:0000313" key="2">
    <source>
        <dbReference type="EMBL" id="MFB9442150.1"/>
    </source>
</evidence>
<protein>
    <submittedName>
        <fullName evidence="2">ParA family protein</fullName>
    </submittedName>
</protein>